<keyword evidence="1" id="KW-0812">Transmembrane</keyword>
<keyword evidence="3" id="KW-0255">Endonuclease</keyword>
<reference evidence="3 4" key="1">
    <citation type="journal article" date="2011" name="J. Bacteriol.">
        <title>Genome sequence of 'Pedosphaera parvula' Ellin514, an aerobic Verrucomicrobial isolate from pasture soil.</title>
        <authorList>
            <person name="Kant R."/>
            <person name="van Passel M.W."/>
            <person name="Sangwan P."/>
            <person name="Palva A."/>
            <person name="Lucas S."/>
            <person name="Copeland A."/>
            <person name="Lapidus A."/>
            <person name="Glavina Del Rio T."/>
            <person name="Dalin E."/>
            <person name="Tice H."/>
            <person name="Bruce D."/>
            <person name="Goodwin L."/>
            <person name="Pitluck S."/>
            <person name="Chertkov O."/>
            <person name="Larimer F.W."/>
            <person name="Land M.L."/>
            <person name="Hauser L."/>
            <person name="Brettin T.S."/>
            <person name="Detter J.C."/>
            <person name="Han S."/>
            <person name="de Vos W.M."/>
            <person name="Janssen P.H."/>
            <person name="Smidt H."/>
        </authorList>
    </citation>
    <scope>NUCLEOTIDE SEQUENCE [LARGE SCALE GENOMIC DNA]</scope>
    <source>
        <strain evidence="3 4">Ellin514</strain>
    </source>
</reference>
<name>B9XP51_PEDPL</name>
<evidence type="ECO:0000256" key="1">
    <source>
        <dbReference type="SAM" id="Phobius"/>
    </source>
</evidence>
<evidence type="ECO:0000259" key="2">
    <source>
        <dbReference type="Pfam" id="PF03372"/>
    </source>
</evidence>
<keyword evidence="3" id="KW-0378">Hydrolase</keyword>
<evidence type="ECO:0000313" key="4">
    <source>
        <dbReference type="Proteomes" id="UP000003688"/>
    </source>
</evidence>
<proteinExistence type="predicted"/>
<dbReference type="Proteomes" id="UP000003688">
    <property type="component" value="Unassembled WGS sequence"/>
</dbReference>
<keyword evidence="1" id="KW-1133">Transmembrane helix</keyword>
<feature type="transmembrane region" description="Helical" evidence="1">
    <location>
        <begin position="17"/>
        <end position="38"/>
    </location>
</feature>
<dbReference type="Gene3D" id="3.60.10.10">
    <property type="entry name" value="Endonuclease/exonuclease/phosphatase"/>
    <property type="match status" value="1"/>
</dbReference>
<dbReference type="AlphaFoldDB" id="B9XP51"/>
<evidence type="ECO:0000313" key="3">
    <source>
        <dbReference type="EMBL" id="EEF58407.1"/>
    </source>
</evidence>
<dbReference type="Pfam" id="PF03372">
    <property type="entry name" value="Exo_endo_phos"/>
    <property type="match status" value="1"/>
</dbReference>
<keyword evidence="1" id="KW-0472">Membrane</keyword>
<dbReference type="InterPro" id="IPR036691">
    <property type="entry name" value="Endo/exonu/phosph_ase_sf"/>
</dbReference>
<dbReference type="GO" id="GO:0004527">
    <property type="term" value="F:exonuclease activity"/>
    <property type="evidence" value="ECO:0007669"/>
    <property type="project" value="UniProtKB-KW"/>
</dbReference>
<dbReference type="SUPFAM" id="SSF56219">
    <property type="entry name" value="DNase I-like"/>
    <property type="match status" value="1"/>
</dbReference>
<keyword evidence="4" id="KW-1185">Reference proteome</keyword>
<dbReference type="EMBL" id="ABOX02000044">
    <property type="protein sequence ID" value="EEF58407.1"/>
    <property type="molecule type" value="Genomic_DNA"/>
</dbReference>
<comment type="caution">
    <text evidence="3">The sequence shown here is derived from an EMBL/GenBank/DDBJ whole genome shotgun (WGS) entry which is preliminary data.</text>
</comment>
<dbReference type="GO" id="GO:0004519">
    <property type="term" value="F:endonuclease activity"/>
    <property type="evidence" value="ECO:0007669"/>
    <property type="project" value="UniProtKB-KW"/>
</dbReference>
<dbReference type="RefSeq" id="WP_007417587.1">
    <property type="nucleotide sequence ID" value="NZ_ABOX02000044.1"/>
</dbReference>
<dbReference type="PANTHER" id="PTHR42834:SF1">
    <property type="entry name" value="ENDONUCLEASE_EXONUCLEASE_PHOSPHATASE FAMILY PROTEIN (AFU_ORTHOLOGUE AFUA_3G09210)"/>
    <property type="match status" value="1"/>
</dbReference>
<dbReference type="OrthoDB" id="186070at2"/>
<gene>
    <name evidence="3" type="ORF">Cflav_PD6150</name>
</gene>
<feature type="domain" description="Endonuclease/exonuclease/phosphatase" evidence="2">
    <location>
        <begin position="53"/>
        <end position="318"/>
    </location>
</feature>
<keyword evidence="3" id="KW-0269">Exonuclease</keyword>
<dbReference type="InterPro" id="IPR005135">
    <property type="entry name" value="Endo/exonuclease/phosphatase"/>
</dbReference>
<protein>
    <submittedName>
        <fullName evidence="3">Endonuclease/exonuclease/phosphatase</fullName>
    </submittedName>
</protein>
<organism evidence="3 4">
    <name type="scientific">Pedosphaera parvula (strain Ellin514)</name>
    <dbReference type="NCBI Taxonomy" id="320771"/>
    <lineage>
        <taxon>Bacteria</taxon>
        <taxon>Pseudomonadati</taxon>
        <taxon>Verrucomicrobiota</taxon>
        <taxon>Pedosphaerae</taxon>
        <taxon>Pedosphaerales</taxon>
        <taxon>Pedosphaeraceae</taxon>
        <taxon>Pedosphaera</taxon>
    </lineage>
</organism>
<dbReference type="PANTHER" id="PTHR42834">
    <property type="entry name" value="ENDONUCLEASE/EXONUCLEASE/PHOSPHATASE FAMILY PROTEIN (AFU_ORTHOLOGUE AFUA_3G09210)"/>
    <property type="match status" value="1"/>
</dbReference>
<dbReference type="STRING" id="320771.Cflav_PD6150"/>
<sequence>MPSIRFSALTASVPADITFGMGCLFLRCIVIISAWLFLHSPLFAADTFRVACYNVENYLDEKTGTRPLKTDAAKAKIRESICALKPDVIALEEMGSTNALLELQGSLKSEGLDLPYWEHVAGFDTNIHVAVLSKFPFTAHHPHTNDAFLLNGRRFQVSRGFAEVDIQPTTNYSFTLIAAHLKSRRQIAAADESELRLEEAKVLREIIDARLAANPNLNLIVLGDFNDLHDSAPIKTILGGRSKKGLIDTRPAERNGDDHSHTDRRVASRNITWTHFYAKEDTYSRVDYILLSHGIAREWNTNESYVLSIPNWGTGSDHRPLVASFTAQDK</sequence>
<accession>B9XP51</accession>
<keyword evidence="3" id="KW-0540">Nuclease</keyword>